<evidence type="ECO:0000256" key="4">
    <source>
        <dbReference type="SAM" id="SignalP"/>
    </source>
</evidence>
<comment type="caution">
    <text evidence="7">The sequence shown here is derived from an EMBL/GenBank/DDBJ whole genome shotgun (WGS) entry which is preliminary data.</text>
</comment>
<evidence type="ECO:0000256" key="3">
    <source>
        <dbReference type="ARBA" id="ARBA00023295"/>
    </source>
</evidence>
<dbReference type="PANTHER" id="PTHR43678:SF1">
    <property type="entry name" value="BETA-N-ACETYLHEXOSAMINIDASE"/>
    <property type="match status" value="1"/>
</dbReference>
<dbReference type="Pfam" id="PF00728">
    <property type="entry name" value="Glyco_hydro_20"/>
    <property type="match status" value="1"/>
</dbReference>
<dbReference type="InterPro" id="IPR015882">
    <property type="entry name" value="HEX_bac_N"/>
</dbReference>
<dbReference type="InterPro" id="IPR052764">
    <property type="entry name" value="GH20_Enzymes"/>
</dbReference>
<dbReference type="SUPFAM" id="SSF55545">
    <property type="entry name" value="beta-N-acetylhexosaminidase-like domain"/>
    <property type="match status" value="1"/>
</dbReference>
<accession>A0ABW8C2R1</accession>
<feature type="domain" description="Beta-hexosaminidase bacterial type N-terminal" evidence="6">
    <location>
        <begin position="32"/>
        <end position="163"/>
    </location>
</feature>
<keyword evidence="8" id="KW-1185">Reference proteome</keyword>
<name>A0ABW8C2R1_9ACTN</name>
<dbReference type="Gene3D" id="3.20.20.80">
    <property type="entry name" value="Glycosidases"/>
    <property type="match status" value="1"/>
</dbReference>
<dbReference type="RefSeq" id="WP_399644235.1">
    <property type="nucleotide sequence ID" value="NZ_JBITYG010000001.1"/>
</dbReference>
<keyword evidence="2 7" id="KW-0378">Hydrolase</keyword>
<dbReference type="PRINTS" id="PR00738">
    <property type="entry name" value="GLHYDRLASE20"/>
</dbReference>
<organism evidence="7 8">
    <name type="scientific">Streptomyces fildesensis</name>
    <dbReference type="NCBI Taxonomy" id="375757"/>
    <lineage>
        <taxon>Bacteria</taxon>
        <taxon>Bacillati</taxon>
        <taxon>Actinomycetota</taxon>
        <taxon>Actinomycetes</taxon>
        <taxon>Kitasatosporales</taxon>
        <taxon>Streptomycetaceae</taxon>
        <taxon>Streptomyces</taxon>
    </lineage>
</organism>
<protein>
    <submittedName>
        <fullName evidence="7">Glycoside hydrolase family 20 protein</fullName>
    </submittedName>
</protein>
<keyword evidence="3" id="KW-0326">Glycosidase</keyword>
<evidence type="ECO:0000259" key="5">
    <source>
        <dbReference type="Pfam" id="PF00728"/>
    </source>
</evidence>
<keyword evidence="4" id="KW-0732">Signal</keyword>
<evidence type="ECO:0000256" key="1">
    <source>
        <dbReference type="ARBA" id="ARBA00006285"/>
    </source>
</evidence>
<dbReference type="EMBL" id="JBITYG010000001">
    <property type="protein sequence ID" value="MFI9099706.1"/>
    <property type="molecule type" value="Genomic_DNA"/>
</dbReference>
<sequence length="508" mass="54878">MGKIWAGLALSLAALTPAVGTPNEAPAPRTLPVIPSVRDFQPAGSGVFHLGPGTRVRAGRGSAAEDEARLLAGQLQVPFGFDDAKGDGDGPAGTGDITLRIDGPGAGTTKNAADVNESYVLTARNGQVTIDAPTDAGAFYGTRTLLQTLRAGTGMPEGVIKDAPDRPQRGLLLDIARKPFTRDWIEDRIRQLGDLKLNQLHLHFSDDQGFRIESSSHPEIVSRDHLSKADLRAIIDLAAQRHVTVIPEIDSPGHLGAVIRAHPDLQLVNASGRALPGAIDISKAASARMVDDLTREFAPLFPGLYWHLGGDEYQALVVSDPETSYPQLVPPGGTVAEATTRWLNDREAVAKKFGKRTKAWNDGFISTPRAVPDRDREVEYWTGKELGARDPEEYLTAGRKVVNLNDEYLYYVLGEPNDFTYPTGERIYKEWTPAVLRGTSPVAASLATPDRVLGGRFAVWCDLADAQSQDEVARGIRLPLNAVAQKLWYPGTPPLSWPAFKALADKVG</sequence>
<reference evidence="7 8" key="1">
    <citation type="submission" date="2024-10" db="EMBL/GenBank/DDBJ databases">
        <title>The Natural Products Discovery Center: Release of the First 8490 Sequenced Strains for Exploring Actinobacteria Biosynthetic Diversity.</title>
        <authorList>
            <person name="Kalkreuter E."/>
            <person name="Kautsar S.A."/>
            <person name="Yang D."/>
            <person name="Bader C.D."/>
            <person name="Teijaro C.N."/>
            <person name="Fluegel L."/>
            <person name="Davis C.M."/>
            <person name="Simpson J.R."/>
            <person name="Lauterbach L."/>
            <person name="Steele A.D."/>
            <person name="Gui C."/>
            <person name="Meng S."/>
            <person name="Li G."/>
            <person name="Viehrig K."/>
            <person name="Ye F."/>
            <person name="Su P."/>
            <person name="Kiefer A.F."/>
            <person name="Nichols A."/>
            <person name="Cepeda A.J."/>
            <person name="Yan W."/>
            <person name="Fan B."/>
            <person name="Jiang Y."/>
            <person name="Adhikari A."/>
            <person name="Zheng C.-J."/>
            <person name="Schuster L."/>
            <person name="Cowan T.M."/>
            <person name="Smanski M.J."/>
            <person name="Chevrette M.G."/>
            <person name="De Carvalho L.P.S."/>
            <person name="Shen B."/>
        </authorList>
    </citation>
    <scope>NUCLEOTIDE SEQUENCE [LARGE SCALE GENOMIC DNA]</scope>
    <source>
        <strain evidence="7 8">NPDC053399</strain>
    </source>
</reference>
<gene>
    <name evidence="7" type="ORF">ACIGXA_04210</name>
</gene>
<dbReference type="Gene3D" id="3.30.379.10">
    <property type="entry name" value="Chitobiase/beta-hexosaminidase domain 2-like"/>
    <property type="match status" value="1"/>
</dbReference>
<feature type="domain" description="Glycoside hydrolase family 20 catalytic" evidence="5">
    <location>
        <begin position="169"/>
        <end position="470"/>
    </location>
</feature>
<evidence type="ECO:0000313" key="8">
    <source>
        <dbReference type="Proteomes" id="UP001614394"/>
    </source>
</evidence>
<comment type="similarity">
    <text evidence="1">Belongs to the glycosyl hydrolase 20 family.</text>
</comment>
<dbReference type="SUPFAM" id="SSF51445">
    <property type="entry name" value="(Trans)glycosidases"/>
    <property type="match status" value="1"/>
</dbReference>
<evidence type="ECO:0000259" key="6">
    <source>
        <dbReference type="Pfam" id="PF02838"/>
    </source>
</evidence>
<feature type="chain" id="PRO_5046795379" evidence="4">
    <location>
        <begin position="21"/>
        <end position="508"/>
    </location>
</feature>
<dbReference type="InterPro" id="IPR015883">
    <property type="entry name" value="Glyco_hydro_20_cat"/>
</dbReference>
<dbReference type="Pfam" id="PF02838">
    <property type="entry name" value="Glyco_hydro_20b"/>
    <property type="match status" value="1"/>
</dbReference>
<dbReference type="PANTHER" id="PTHR43678">
    <property type="entry name" value="PUTATIVE (AFU_ORTHOLOGUE AFUA_2G00640)-RELATED"/>
    <property type="match status" value="1"/>
</dbReference>
<proteinExistence type="inferred from homology"/>
<evidence type="ECO:0000256" key="2">
    <source>
        <dbReference type="ARBA" id="ARBA00022801"/>
    </source>
</evidence>
<feature type="signal peptide" evidence="4">
    <location>
        <begin position="1"/>
        <end position="20"/>
    </location>
</feature>
<evidence type="ECO:0000313" key="7">
    <source>
        <dbReference type="EMBL" id="MFI9099706.1"/>
    </source>
</evidence>
<dbReference type="InterPro" id="IPR017853">
    <property type="entry name" value="GH"/>
</dbReference>
<dbReference type="Proteomes" id="UP001614394">
    <property type="component" value="Unassembled WGS sequence"/>
</dbReference>
<dbReference type="GO" id="GO:0016787">
    <property type="term" value="F:hydrolase activity"/>
    <property type="evidence" value="ECO:0007669"/>
    <property type="project" value="UniProtKB-KW"/>
</dbReference>
<dbReference type="InterPro" id="IPR025705">
    <property type="entry name" value="Beta_hexosaminidase_sua/sub"/>
</dbReference>
<dbReference type="CDD" id="cd06564">
    <property type="entry name" value="GH20_DspB_LnbB-like"/>
    <property type="match status" value="1"/>
</dbReference>
<dbReference type="InterPro" id="IPR029018">
    <property type="entry name" value="Hex-like_dom2"/>
</dbReference>